<dbReference type="EMBL" id="CP097218">
    <property type="protein sequence ID" value="UQN28707.1"/>
    <property type="molecule type" value="Genomic_DNA"/>
</dbReference>
<dbReference type="Proteomes" id="UP001055868">
    <property type="component" value="Chromosome"/>
</dbReference>
<keyword evidence="2" id="KW-0812">Transmembrane</keyword>
<feature type="compositionally biased region" description="Polar residues" evidence="1">
    <location>
        <begin position="664"/>
        <end position="689"/>
    </location>
</feature>
<keyword evidence="4" id="KW-1185">Reference proteome</keyword>
<proteinExistence type="predicted"/>
<evidence type="ECO:0000256" key="1">
    <source>
        <dbReference type="SAM" id="MobiDB-lite"/>
    </source>
</evidence>
<evidence type="ECO:0000256" key="2">
    <source>
        <dbReference type="SAM" id="Phobius"/>
    </source>
</evidence>
<accession>A0ABY4N2E3</accession>
<protein>
    <recommendedName>
        <fullName evidence="5">Serine/threonine protein kinase</fullName>
    </recommendedName>
</protein>
<dbReference type="Gene3D" id="1.10.510.10">
    <property type="entry name" value="Transferase(Phosphotransferase) domain 1"/>
    <property type="match status" value="1"/>
</dbReference>
<organism evidence="3 4">
    <name type="scientific">Brachybacterium kimchii</name>
    <dbReference type="NCBI Taxonomy" id="2942909"/>
    <lineage>
        <taxon>Bacteria</taxon>
        <taxon>Bacillati</taxon>
        <taxon>Actinomycetota</taxon>
        <taxon>Actinomycetes</taxon>
        <taxon>Micrococcales</taxon>
        <taxon>Dermabacteraceae</taxon>
        <taxon>Brachybacterium</taxon>
    </lineage>
</organism>
<evidence type="ECO:0000313" key="4">
    <source>
        <dbReference type="Proteomes" id="UP001055868"/>
    </source>
</evidence>
<keyword evidence="2" id="KW-1133">Transmembrane helix</keyword>
<dbReference type="RefSeq" id="WP_249477829.1">
    <property type="nucleotide sequence ID" value="NZ_CP097218.1"/>
</dbReference>
<feature type="compositionally biased region" description="Low complexity" evidence="1">
    <location>
        <begin position="297"/>
        <end position="362"/>
    </location>
</feature>
<feature type="compositionally biased region" description="Basic and acidic residues" evidence="1">
    <location>
        <begin position="712"/>
        <end position="723"/>
    </location>
</feature>
<feature type="region of interest" description="Disordered" evidence="1">
    <location>
        <begin position="83"/>
        <end position="109"/>
    </location>
</feature>
<evidence type="ECO:0008006" key="5">
    <source>
        <dbReference type="Google" id="ProtNLM"/>
    </source>
</evidence>
<feature type="region of interest" description="Disordered" evidence="1">
    <location>
        <begin position="654"/>
        <end position="723"/>
    </location>
</feature>
<feature type="region of interest" description="Disordered" evidence="1">
    <location>
        <begin position="281"/>
        <end position="488"/>
    </location>
</feature>
<feature type="compositionally biased region" description="Low complexity" evidence="1">
    <location>
        <begin position="91"/>
        <end position="102"/>
    </location>
</feature>
<keyword evidence="2" id="KW-0472">Membrane</keyword>
<name>A0ABY4N2E3_9MICO</name>
<feature type="region of interest" description="Disordered" evidence="1">
    <location>
        <begin position="532"/>
        <end position="574"/>
    </location>
</feature>
<feature type="compositionally biased region" description="Low complexity" evidence="1">
    <location>
        <begin position="393"/>
        <end position="488"/>
    </location>
</feature>
<gene>
    <name evidence="3" type="ORF">M4486_13870</name>
</gene>
<sequence>MNERHHEHAVRERWSVEAKIPLSGVAEGASWHRARSVRSGELVTLFMVHGDLALEVADAARRAYLVENPRLLPVLDVTVFGDPRGTGEGSADGASGAASQGDSGEGFGAASTGAPLTVVEYPAPPAPPLAALFAQGALRPETARSIIGEAASGLEAARRRGLRHQHLDSNRVFVDTASGEVAVLGVGVEAAAHHDAEHDGRLASFLDVTALVALLYRALTGASPSAADGPLPRPSRISTRNIPQDLDMLCELVLTEGDQPVPETTRDLIAELEPWQSIPVTLEAYDPQDPTRASRDAQSTTAGARDAAAAAQAAPVAAPNGADAASPSTGAENASSSASAEQDPAEDSSTPSSGASGDASARSAHEGSAGRLDLDQEPRADIEKVHTSRTARRAAAAGAATGAAAGAAGAAAGGSDSTSGGAGTTTGDASAGAGTKGATPADTTATTKNGSEPSTTGASSADPSASPSAAPGSQDAAAAEAPPEDTTGTEAAEFVRDLHLSETRNKAAFPGHLDVQEKENPLAAATIPPAAAGRGAVLPGTSRDADEASWTDSVAQTPVEEEDASPGPIIVRGRPVTYGDEDQDAWAATPHRGSALVRDVVGVAMSAEDSSNVYTTTAEPDEQRSRQTQWILIGAALVVIIALVFAITSVTSGLREAATGPNEKATTQPAPTESKTNAQVQPTETTESATEGPPPTFGEPEIFAEGGNGNADHSEDSSRLTDGSKDSYWSSKIYQSADYSGLKDGIGIKLPFEKTSTLKKITVSTADTEGGSMELYALKEDGSRGDKLGDGEFTDGGDVEFTLDEPVQADGVELWIAELPSSTTGDGFRARIQEIKAE</sequence>
<reference evidence="3" key="1">
    <citation type="submission" date="2022-05" db="EMBL/GenBank/DDBJ databases">
        <title>Genomic analysis of Brachybacterium sp. CBA3104.</title>
        <authorList>
            <person name="Roh S.W."/>
            <person name="Kim Y.B."/>
            <person name="Kim Y."/>
        </authorList>
    </citation>
    <scope>NUCLEOTIDE SEQUENCE</scope>
    <source>
        <strain evidence="3">CBA3104</strain>
    </source>
</reference>
<feature type="compositionally biased region" description="Basic and acidic residues" evidence="1">
    <location>
        <begin position="372"/>
        <end position="386"/>
    </location>
</feature>
<feature type="transmembrane region" description="Helical" evidence="2">
    <location>
        <begin position="630"/>
        <end position="654"/>
    </location>
</feature>
<evidence type="ECO:0000313" key="3">
    <source>
        <dbReference type="EMBL" id="UQN28707.1"/>
    </source>
</evidence>